<dbReference type="Pfam" id="PF00275">
    <property type="entry name" value="EPSP_synthase"/>
    <property type="match status" value="1"/>
</dbReference>
<dbReference type="GO" id="GO:0009423">
    <property type="term" value="P:chorismate biosynthetic process"/>
    <property type="evidence" value="ECO:0007669"/>
    <property type="project" value="UniProtKB-UniPathway"/>
</dbReference>
<dbReference type="EC" id="2.5.1.19" evidence="3"/>
<dbReference type="UniPathway" id="UPA00053">
    <property type="reaction ID" value="UER00089"/>
</dbReference>
<comment type="catalytic activity">
    <reaction evidence="8">
        <text>3-phosphoshikimate + phosphoenolpyruvate = 5-O-(1-carboxyvinyl)-3-phosphoshikimate + phosphate</text>
        <dbReference type="Rhea" id="RHEA:21256"/>
        <dbReference type="ChEBI" id="CHEBI:43474"/>
        <dbReference type="ChEBI" id="CHEBI:57701"/>
        <dbReference type="ChEBI" id="CHEBI:58702"/>
        <dbReference type="ChEBI" id="CHEBI:145989"/>
        <dbReference type="EC" id="2.5.1.19"/>
    </reaction>
    <physiologicalReaction direction="left-to-right" evidence="8">
        <dbReference type="Rhea" id="RHEA:21257"/>
    </physiologicalReaction>
</comment>
<dbReference type="Gene3D" id="3.65.10.10">
    <property type="entry name" value="Enolpyruvate transferase domain"/>
    <property type="match status" value="2"/>
</dbReference>
<evidence type="ECO:0000256" key="6">
    <source>
        <dbReference type="ARBA" id="ARBA00022679"/>
    </source>
</evidence>
<evidence type="ECO:0000256" key="5">
    <source>
        <dbReference type="ARBA" id="ARBA00022605"/>
    </source>
</evidence>
<dbReference type="GO" id="GO:0008652">
    <property type="term" value="P:amino acid biosynthetic process"/>
    <property type="evidence" value="ECO:0007669"/>
    <property type="project" value="UniProtKB-KW"/>
</dbReference>
<evidence type="ECO:0000256" key="3">
    <source>
        <dbReference type="ARBA" id="ARBA00012450"/>
    </source>
</evidence>
<keyword evidence="5" id="KW-0028">Amino-acid biosynthesis</keyword>
<proteinExistence type="inferred from homology"/>
<protein>
    <recommendedName>
        <fullName evidence="3">3-phosphoshikimate 1-carboxyvinyltransferase</fullName>
        <ecNumber evidence="3">2.5.1.19</ecNumber>
    </recommendedName>
</protein>
<dbReference type="InterPro" id="IPR036968">
    <property type="entry name" value="Enolpyruvate_Tfrase_sf"/>
</dbReference>
<dbReference type="InterPro" id="IPR006264">
    <property type="entry name" value="EPSP_synthase"/>
</dbReference>
<dbReference type="EMBL" id="JNSL01000103">
    <property type="protein sequence ID" value="KGA15767.1"/>
    <property type="molecule type" value="Genomic_DNA"/>
</dbReference>
<dbReference type="PIRSF" id="PIRSF000505">
    <property type="entry name" value="EPSPS"/>
    <property type="match status" value="1"/>
</dbReference>
<dbReference type="GO" id="GO:0009073">
    <property type="term" value="P:aromatic amino acid family biosynthetic process"/>
    <property type="evidence" value="ECO:0007669"/>
    <property type="project" value="UniProtKB-KW"/>
</dbReference>
<organism evidence="10">
    <name type="scientific">freshwater metagenome</name>
    <dbReference type="NCBI Taxonomy" id="449393"/>
    <lineage>
        <taxon>unclassified sequences</taxon>
        <taxon>metagenomes</taxon>
        <taxon>ecological metagenomes</taxon>
    </lineage>
</organism>
<keyword evidence="4" id="KW-0963">Cytoplasm</keyword>
<dbReference type="CDD" id="cd01556">
    <property type="entry name" value="EPSP_synthase"/>
    <property type="match status" value="1"/>
</dbReference>
<feature type="domain" description="Enolpyruvate transferase" evidence="9">
    <location>
        <begin position="1"/>
        <end position="386"/>
    </location>
</feature>
<reference evidence="10" key="1">
    <citation type="submission" date="2014-06" db="EMBL/GenBank/DDBJ databases">
        <title>Key roles for freshwater Actinobacteria revealed by deep metagenomic sequencing.</title>
        <authorList>
            <person name="Ghai R."/>
            <person name="Mizuno C.M."/>
            <person name="Picazo A."/>
            <person name="Camacho A."/>
            <person name="Rodriguez-Valera F."/>
        </authorList>
    </citation>
    <scope>NUCLEOTIDE SEQUENCE</scope>
</reference>
<comment type="similarity">
    <text evidence="2">Belongs to the EPSP synthase family.</text>
</comment>
<sequence length="394" mass="40922">MAALSGGECRINHPLQARDTLLMAQALSALGSSVEIQDEAFVVTPGTTSDATQVDCGLAGTVMRFVPPVAALSSANIRFDGDPHARVRPMKQIISALRGLDVEINDDDRGTLPFTVIGKGFVAGGSVTIDASESSQFVSALLLAGCRYDAGVSVIHSGSALPSMPHIDMSVEVLRELGIRVDVDIKDSTNATWTVHPGVPRSFNVTVEPDLSNAAPFLAAALVCGGSVAIPDWPTQTTQAGDALVKLLPKLGATVSRDGTDLVVTGGSEINGIDVDLHDVGELTPVIAALCALATGPSTLRGIAHLRGHETDRLAALVAEINKLGGKATETADGIHIEPAKLHGGQFATYSDHRMAMAGAVLGLAVADLVIEDIATTSKTLPDFANMWQEMVNA</sequence>
<evidence type="ECO:0000256" key="7">
    <source>
        <dbReference type="ARBA" id="ARBA00023141"/>
    </source>
</evidence>
<dbReference type="InterPro" id="IPR001986">
    <property type="entry name" value="Enolpyruvate_Tfrase_dom"/>
</dbReference>
<dbReference type="AlphaFoldDB" id="A0A094PXA6"/>
<evidence type="ECO:0000256" key="1">
    <source>
        <dbReference type="ARBA" id="ARBA00004811"/>
    </source>
</evidence>
<comment type="caution">
    <text evidence="10">The sequence shown here is derived from an EMBL/GenBank/DDBJ whole genome shotgun (WGS) entry which is preliminary data.</text>
</comment>
<dbReference type="InterPro" id="IPR013792">
    <property type="entry name" value="RNA3'P_cycl/enolpyr_Trfase_a/b"/>
</dbReference>
<dbReference type="HAMAP" id="MF_00210">
    <property type="entry name" value="EPSP_synth"/>
    <property type="match status" value="1"/>
</dbReference>
<comment type="pathway">
    <text evidence="1">Metabolic intermediate biosynthesis; chorismate biosynthesis; chorismate from D-erythrose 4-phosphate and phosphoenolpyruvate: step 6/7.</text>
</comment>
<evidence type="ECO:0000313" key="10">
    <source>
        <dbReference type="EMBL" id="KGA15767.1"/>
    </source>
</evidence>
<dbReference type="PROSITE" id="PS00885">
    <property type="entry name" value="EPSP_SYNTHASE_2"/>
    <property type="match status" value="1"/>
</dbReference>
<gene>
    <name evidence="10" type="ORF">GM51_14065</name>
</gene>
<evidence type="ECO:0000259" key="9">
    <source>
        <dbReference type="Pfam" id="PF00275"/>
    </source>
</evidence>
<dbReference type="NCBIfam" id="TIGR01356">
    <property type="entry name" value="aroA"/>
    <property type="match status" value="1"/>
</dbReference>
<keyword evidence="7" id="KW-0057">Aromatic amino acid biosynthesis</keyword>
<evidence type="ECO:0000256" key="2">
    <source>
        <dbReference type="ARBA" id="ARBA00009948"/>
    </source>
</evidence>
<dbReference type="InterPro" id="IPR023193">
    <property type="entry name" value="EPSP_synthase_CS"/>
</dbReference>
<dbReference type="PROSITE" id="PS00104">
    <property type="entry name" value="EPSP_SYNTHASE_1"/>
    <property type="match status" value="1"/>
</dbReference>
<accession>A0A094PXA6</accession>
<keyword evidence="6" id="KW-0808">Transferase</keyword>
<name>A0A094PXA6_9ZZZZ</name>
<dbReference type="SUPFAM" id="SSF55205">
    <property type="entry name" value="EPT/RTPC-like"/>
    <property type="match status" value="1"/>
</dbReference>
<dbReference type="FunFam" id="3.65.10.10:FF:000011">
    <property type="entry name" value="3-phosphoshikimate 1-carboxyvinyltransferase"/>
    <property type="match status" value="1"/>
</dbReference>
<evidence type="ECO:0000256" key="4">
    <source>
        <dbReference type="ARBA" id="ARBA00022490"/>
    </source>
</evidence>
<dbReference type="GO" id="GO:0003866">
    <property type="term" value="F:3-phosphoshikimate 1-carboxyvinyltransferase activity"/>
    <property type="evidence" value="ECO:0007669"/>
    <property type="project" value="UniProtKB-EC"/>
</dbReference>
<dbReference type="FunFam" id="3.65.10.10:FF:000010">
    <property type="entry name" value="3-phosphoshikimate 1-carboxyvinyltransferase"/>
    <property type="match status" value="1"/>
</dbReference>
<evidence type="ECO:0000256" key="8">
    <source>
        <dbReference type="ARBA" id="ARBA00044633"/>
    </source>
</evidence>
<dbReference type="PANTHER" id="PTHR21090">
    <property type="entry name" value="AROM/DEHYDROQUINATE SYNTHASE"/>
    <property type="match status" value="1"/>
</dbReference>
<dbReference type="PANTHER" id="PTHR21090:SF5">
    <property type="entry name" value="PENTAFUNCTIONAL AROM POLYPEPTIDE"/>
    <property type="match status" value="1"/>
</dbReference>